<evidence type="ECO:0000256" key="2">
    <source>
        <dbReference type="ARBA" id="ARBA00022737"/>
    </source>
</evidence>
<reference evidence="8" key="1">
    <citation type="submission" date="2012-02" db="EMBL/GenBank/DDBJ databases">
        <title>Genome sequencing of Giardia lamblia Genotypes A2 and B isolates (DH and GS) and comparative analysis with the genomes of Genotypes A1 and E (WB and Pig).</title>
        <authorList>
            <person name="Adam R."/>
            <person name="Dahlstrom E."/>
            <person name="Martens C."/>
            <person name="Bruno D."/>
            <person name="Barbian K."/>
            <person name="Porcella S.F."/>
            <person name="Nash T."/>
        </authorList>
    </citation>
    <scope>NUCLEOTIDE SEQUENCE</scope>
    <source>
        <strain evidence="8">GS</strain>
    </source>
</reference>
<gene>
    <name evidence="7" type="ORF">GSB_152776</name>
</gene>
<dbReference type="InterPro" id="IPR013087">
    <property type="entry name" value="Znf_C2H2_type"/>
</dbReference>
<dbReference type="Gene3D" id="3.30.160.60">
    <property type="entry name" value="Classic Zinc Finger"/>
    <property type="match status" value="1"/>
</dbReference>
<organism evidence="7 8">
    <name type="scientific">Giardia intestinalis</name>
    <name type="common">Giardia lamblia</name>
    <dbReference type="NCBI Taxonomy" id="5741"/>
    <lineage>
        <taxon>Eukaryota</taxon>
        <taxon>Metamonada</taxon>
        <taxon>Diplomonadida</taxon>
        <taxon>Hexamitidae</taxon>
        <taxon>Giardiinae</taxon>
        <taxon>Giardia</taxon>
    </lineage>
</organism>
<dbReference type="AlphaFoldDB" id="V6TW53"/>
<dbReference type="EMBL" id="AHHH01000077">
    <property type="protein sequence ID" value="ESU42597.1"/>
    <property type="molecule type" value="Genomic_DNA"/>
</dbReference>
<dbReference type="SUPFAM" id="SSF57667">
    <property type="entry name" value="beta-beta-alpha zinc fingers"/>
    <property type="match status" value="1"/>
</dbReference>
<keyword evidence="2" id="KW-0677">Repeat</keyword>
<dbReference type="SMART" id="SM00355">
    <property type="entry name" value="ZnF_C2H2"/>
    <property type="match status" value="4"/>
</dbReference>
<sequence length="350" mass="39176">MSHTQKVTSQYMTACGFTCFICGLEVDSAMGLEIHLNIHAGILAFECGYCEMAYFNERQLRAHVAHTHPQAGELVRCSFCPELFSSTTKAEAHERLHVKTHCPMCLSNKSNNLPPCTLYLHSHVNSLHRDRVPELLQRFNLLEGLHADHSADDIANIMAKRGLTGSYKLDPALIPKLCEPCDMLAVNKPAKTVMQRLLSPRTSSVVGTGIDAFCSTLGITKIKIRFIDLFQIYRIAPCCGRQFDTLGRFNRHVKACYPEVYQHLMVKDTTIAAPATITYAKLKAKLAARKEGAAGGKSSQDPSTKSDQRRKFICPICSKELTTLPFLTSHIRRLHPDVQLPKMRIKRPKI</sequence>
<dbReference type="PROSITE" id="PS50157">
    <property type="entry name" value="ZINC_FINGER_C2H2_2"/>
    <property type="match status" value="1"/>
</dbReference>
<dbReference type="VEuPathDB" id="GiardiaDB:GL50803_0017003"/>
<evidence type="ECO:0000256" key="3">
    <source>
        <dbReference type="ARBA" id="ARBA00022771"/>
    </source>
</evidence>
<evidence type="ECO:0000259" key="6">
    <source>
        <dbReference type="PROSITE" id="PS50157"/>
    </source>
</evidence>
<dbReference type="Proteomes" id="UP000018040">
    <property type="component" value="Unassembled WGS sequence"/>
</dbReference>
<dbReference type="PROSITE" id="PS00028">
    <property type="entry name" value="ZINC_FINGER_C2H2_1"/>
    <property type="match status" value="3"/>
</dbReference>
<keyword evidence="3 5" id="KW-0863">Zinc-finger</keyword>
<comment type="caution">
    <text evidence="7">The sequence shown here is derived from an EMBL/GenBank/DDBJ whole genome shotgun (WGS) entry which is preliminary data.</text>
</comment>
<proteinExistence type="predicted"/>
<dbReference type="InterPro" id="IPR036236">
    <property type="entry name" value="Znf_C2H2_sf"/>
</dbReference>
<dbReference type="VEuPathDB" id="GiardiaDB:QR46_2735"/>
<dbReference type="PANTHER" id="PTHR24379:SF121">
    <property type="entry name" value="C2H2-TYPE DOMAIN-CONTAINING PROTEIN"/>
    <property type="match status" value="1"/>
</dbReference>
<reference evidence="7 8" key="2">
    <citation type="journal article" date="2013" name="Genome Biol. Evol.">
        <title>Genome sequencing of Giardia lamblia genotypes A2 and B isolates (DH and GS) and comparative analysis with the genomes of genotypes A1 and E (WB and Pig).</title>
        <authorList>
            <person name="Adam R.D."/>
            <person name="Dahlstrom E.W."/>
            <person name="Martens C.A."/>
            <person name="Bruno D.P."/>
            <person name="Barbian K.D."/>
            <person name="Ricklefs S.M."/>
            <person name="Hernandez M.M."/>
            <person name="Narla N.P."/>
            <person name="Patel R.B."/>
            <person name="Porcella S.F."/>
            <person name="Nash T.E."/>
        </authorList>
    </citation>
    <scope>NUCLEOTIDE SEQUENCE [LARGE SCALE GENOMIC DNA]</scope>
    <source>
        <strain evidence="7 8">GS</strain>
    </source>
</reference>
<keyword evidence="1" id="KW-0479">Metal-binding</keyword>
<evidence type="ECO:0000256" key="4">
    <source>
        <dbReference type="ARBA" id="ARBA00022833"/>
    </source>
</evidence>
<keyword evidence="4" id="KW-0862">Zinc</keyword>
<accession>V6TW53</accession>
<evidence type="ECO:0000256" key="1">
    <source>
        <dbReference type="ARBA" id="ARBA00022723"/>
    </source>
</evidence>
<evidence type="ECO:0000313" key="8">
    <source>
        <dbReference type="Proteomes" id="UP000018040"/>
    </source>
</evidence>
<dbReference type="VEuPathDB" id="GiardiaDB:DHA2_152175"/>
<name>V6TW53_GIAIN</name>
<evidence type="ECO:0000313" key="7">
    <source>
        <dbReference type="EMBL" id="ESU42597.1"/>
    </source>
</evidence>
<dbReference type="GO" id="GO:0008270">
    <property type="term" value="F:zinc ion binding"/>
    <property type="evidence" value="ECO:0007669"/>
    <property type="project" value="UniProtKB-KW"/>
</dbReference>
<protein>
    <submittedName>
        <fullName evidence="7">Putative zinc finger motive protein</fullName>
    </submittedName>
</protein>
<evidence type="ECO:0000256" key="5">
    <source>
        <dbReference type="PROSITE-ProRule" id="PRU00042"/>
    </source>
</evidence>
<feature type="domain" description="C2H2-type" evidence="6">
    <location>
        <begin position="312"/>
        <end position="335"/>
    </location>
</feature>
<dbReference type="Pfam" id="PF00096">
    <property type="entry name" value="zf-C2H2"/>
    <property type="match status" value="1"/>
</dbReference>
<dbReference type="VEuPathDB" id="GiardiaDB:GL50581_1182"/>
<dbReference type="OrthoDB" id="8922241at2759"/>
<dbReference type="PANTHER" id="PTHR24379">
    <property type="entry name" value="KRAB AND ZINC FINGER DOMAIN-CONTAINING"/>
    <property type="match status" value="1"/>
</dbReference>